<dbReference type="EMBL" id="HBUE01324846">
    <property type="protein sequence ID" value="CAG6590263.1"/>
    <property type="molecule type" value="Transcribed_RNA"/>
</dbReference>
<reference evidence="1" key="1">
    <citation type="submission" date="2021-05" db="EMBL/GenBank/DDBJ databases">
        <authorList>
            <person name="Alioto T."/>
            <person name="Alioto T."/>
            <person name="Gomez Garrido J."/>
        </authorList>
    </citation>
    <scope>NUCLEOTIDE SEQUENCE</scope>
</reference>
<dbReference type="EMBL" id="HBUE01218283">
    <property type="protein sequence ID" value="CAG6538251.1"/>
    <property type="molecule type" value="Transcribed_RNA"/>
</dbReference>
<proteinExistence type="predicted"/>
<sequence>MKLCSLDIRRSTGIRDGGVVGFSGFGGFLVSLGGSSGLPFCSSSGVATLISVTKLFGSTLGCSETIGTVSMMVLFDSRAKLTVGSGAFVFSMLSSKSSRVCRLKSSFSSSIMMMDDGWEDSVEIVTMLSSENLGAIVNGLLLRDLVKSTSSEEMLMLLTPFVFEKTGEA</sequence>
<dbReference type="AlphaFoldDB" id="A0A8D8MRD4"/>
<accession>A0A8D8MRD4</accession>
<name>A0A8D8MRD4_CULPI</name>
<dbReference type="EMBL" id="HBUE01118548">
    <property type="protein sequence ID" value="CAG6491400.1"/>
    <property type="molecule type" value="Transcribed_RNA"/>
</dbReference>
<dbReference type="EMBL" id="HBUE01118549">
    <property type="protein sequence ID" value="CAG6491404.1"/>
    <property type="molecule type" value="Transcribed_RNA"/>
</dbReference>
<evidence type="ECO:0000313" key="1">
    <source>
        <dbReference type="EMBL" id="CAG6538251.1"/>
    </source>
</evidence>
<organism evidence="1">
    <name type="scientific">Culex pipiens</name>
    <name type="common">House mosquito</name>
    <dbReference type="NCBI Taxonomy" id="7175"/>
    <lineage>
        <taxon>Eukaryota</taxon>
        <taxon>Metazoa</taxon>
        <taxon>Ecdysozoa</taxon>
        <taxon>Arthropoda</taxon>
        <taxon>Hexapoda</taxon>
        <taxon>Insecta</taxon>
        <taxon>Pterygota</taxon>
        <taxon>Neoptera</taxon>
        <taxon>Endopterygota</taxon>
        <taxon>Diptera</taxon>
        <taxon>Nematocera</taxon>
        <taxon>Culicoidea</taxon>
        <taxon>Culicidae</taxon>
        <taxon>Culicinae</taxon>
        <taxon>Culicini</taxon>
        <taxon>Culex</taxon>
        <taxon>Culex</taxon>
    </lineage>
</organism>
<protein>
    <submittedName>
        <fullName evidence="1">(northern house mosquito) hypothetical protein</fullName>
    </submittedName>
</protein>